<reference evidence="2 3" key="1">
    <citation type="submission" date="2024-01" db="EMBL/GenBank/DDBJ databases">
        <title>The complete chloroplast genome sequence of Lithospermum erythrorhizon: insights into the phylogenetic relationship among Boraginaceae species and the maternal lineages of purple gromwells.</title>
        <authorList>
            <person name="Okada T."/>
            <person name="Watanabe K."/>
        </authorList>
    </citation>
    <scope>NUCLEOTIDE SEQUENCE [LARGE SCALE GENOMIC DNA]</scope>
</reference>
<name>A0AAV3QZ63_LITER</name>
<keyword evidence="3" id="KW-1185">Reference proteome</keyword>
<dbReference type="Proteomes" id="UP001454036">
    <property type="component" value="Unassembled WGS sequence"/>
</dbReference>
<protein>
    <recommendedName>
        <fullName evidence="1">DUF4378 domain-containing protein</fullName>
    </recommendedName>
</protein>
<evidence type="ECO:0000313" key="2">
    <source>
        <dbReference type="EMBL" id="GAA0169399.1"/>
    </source>
</evidence>
<dbReference type="AlphaFoldDB" id="A0AAV3QZ63"/>
<dbReference type="Pfam" id="PF14309">
    <property type="entry name" value="DUF4378"/>
    <property type="match status" value="1"/>
</dbReference>
<feature type="domain" description="DUF4378" evidence="1">
    <location>
        <begin position="13"/>
        <end position="103"/>
    </location>
</feature>
<dbReference type="PANTHER" id="PTHR40836:SF4">
    <property type="entry name" value="RB1-INDUCIBLE COILED-COIL PROTEIN"/>
    <property type="match status" value="1"/>
</dbReference>
<evidence type="ECO:0000313" key="3">
    <source>
        <dbReference type="Proteomes" id="UP001454036"/>
    </source>
</evidence>
<evidence type="ECO:0000259" key="1">
    <source>
        <dbReference type="Pfam" id="PF14309"/>
    </source>
</evidence>
<gene>
    <name evidence="2" type="ORF">LIER_23899</name>
</gene>
<dbReference type="PANTHER" id="PTHR40836">
    <property type="entry name" value="RB1-INDUCIBLE COILED-COIL PROTEIN"/>
    <property type="match status" value="1"/>
</dbReference>
<organism evidence="2 3">
    <name type="scientific">Lithospermum erythrorhizon</name>
    <name type="common">Purple gromwell</name>
    <name type="synonym">Lithospermum officinale var. erythrorhizon</name>
    <dbReference type="NCBI Taxonomy" id="34254"/>
    <lineage>
        <taxon>Eukaryota</taxon>
        <taxon>Viridiplantae</taxon>
        <taxon>Streptophyta</taxon>
        <taxon>Embryophyta</taxon>
        <taxon>Tracheophyta</taxon>
        <taxon>Spermatophyta</taxon>
        <taxon>Magnoliopsida</taxon>
        <taxon>eudicotyledons</taxon>
        <taxon>Gunneridae</taxon>
        <taxon>Pentapetalae</taxon>
        <taxon>asterids</taxon>
        <taxon>lamiids</taxon>
        <taxon>Boraginales</taxon>
        <taxon>Boraginaceae</taxon>
        <taxon>Boraginoideae</taxon>
        <taxon>Lithospermeae</taxon>
        <taxon>Lithospermum</taxon>
    </lineage>
</organism>
<comment type="caution">
    <text evidence="2">The sequence shown here is derived from an EMBL/GenBank/DDBJ whole genome shotgun (WGS) entry which is preliminary data.</text>
</comment>
<accession>A0AAV3QZ63</accession>
<sequence length="117" mass="13707">MDVNDDDDEVSSKDQVELLNHKILFDVLNEVLPTALRTPAPMSRFLRKATIPVVLSLHGRQLLDHDMVKTHIISPAWCKRIEDDVFAFEKEIECHIIKDFIDEIINEFHQQFLQRNL</sequence>
<dbReference type="EMBL" id="BAABME010006834">
    <property type="protein sequence ID" value="GAA0169399.1"/>
    <property type="molecule type" value="Genomic_DNA"/>
</dbReference>
<proteinExistence type="predicted"/>
<dbReference type="InterPro" id="IPR025486">
    <property type="entry name" value="DUF4378"/>
</dbReference>